<protein>
    <submittedName>
        <fullName evidence="2">Uncharacterized protein</fullName>
    </submittedName>
</protein>
<dbReference type="Proteomes" id="UP000178574">
    <property type="component" value="Unassembled WGS sequence"/>
</dbReference>
<keyword evidence="1" id="KW-0472">Membrane</keyword>
<accession>A0A1G2KBL5</accession>
<comment type="caution">
    <text evidence="2">The sequence shown here is derived from an EMBL/GenBank/DDBJ whole genome shotgun (WGS) entry which is preliminary data.</text>
</comment>
<gene>
    <name evidence="2" type="ORF">A2847_02040</name>
</gene>
<feature type="transmembrane region" description="Helical" evidence="1">
    <location>
        <begin position="12"/>
        <end position="30"/>
    </location>
</feature>
<reference evidence="2 3" key="1">
    <citation type="journal article" date="2016" name="Nat. Commun.">
        <title>Thousands of microbial genomes shed light on interconnected biogeochemical processes in an aquifer system.</title>
        <authorList>
            <person name="Anantharaman K."/>
            <person name="Brown C.T."/>
            <person name="Hug L.A."/>
            <person name="Sharon I."/>
            <person name="Castelle C.J."/>
            <person name="Probst A.J."/>
            <person name="Thomas B.C."/>
            <person name="Singh A."/>
            <person name="Wilkins M.J."/>
            <person name="Karaoz U."/>
            <person name="Brodie E.L."/>
            <person name="Williams K.H."/>
            <person name="Hubbard S.S."/>
            <person name="Banfield J.F."/>
        </authorList>
    </citation>
    <scope>NUCLEOTIDE SEQUENCE [LARGE SCALE GENOMIC DNA]</scope>
</reference>
<keyword evidence="1" id="KW-1133">Transmembrane helix</keyword>
<proteinExistence type="predicted"/>
<keyword evidence="1" id="KW-0812">Transmembrane</keyword>
<name>A0A1G2KBL5_9BACT</name>
<evidence type="ECO:0000313" key="3">
    <source>
        <dbReference type="Proteomes" id="UP000178574"/>
    </source>
</evidence>
<evidence type="ECO:0000256" key="1">
    <source>
        <dbReference type="SAM" id="Phobius"/>
    </source>
</evidence>
<dbReference type="AlphaFoldDB" id="A0A1G2KBL5"/>
<dbReference type="EMBL" id="MHQD01000026">
    <property type="protein sequence ID" value="OGZ95911.1"/>
    <property type="molecule type" value="Genomic_DNA"/>
</dbReference>
<sequence>MEYAKNRFRTAFRPWYSVLFPSVFAVRFYAAKTSGGLYISSVPTSSGLRARIHPRPYGRGVLPEI</sequence>
<organism evidence="2 3">
    <name type="scientific">Candidatus Sungbacteria bacterium RIFCSPHIGHO2_01_FULL_50_25</name>
    <dbReference type="NCBI Taxonomy" id="1802265"/>
    <lineage>
        <taxon>Bacteria</taxon>
        <taxon>Candidatus Sungiibacteriota</taxon>
    </lineage>
</organism>
<evidence type="ECO:0000313" key="2">
    <source>
        <dbReference type="EMBL" id="OGZ95911.1"/>
    </source>
</evidence>